<proteinExistence type="predicted"/>
<evidence type="ECO:0000313" key="1">
    <source>
        <dbReference type="EMBL" id="QKH87917.1"/>
    </source>
</evidence>
<organism evidence="1 2">
    <name type="scientific">Prevotella melaninogenica</name>
    <dbReference type="NCBI Taxonomy" id="28132"/>
    <lineage>
        <taxon>Bacteria</taxon>
        <taxon>Pseudomonadati</taxon>
        <taxon>Bacteroidota</taxon>
        <taxon>Bacteroidia</taxon>
        <taxon>Bacteroidales</taxon>
        <taxon>Prevotellaceae</taxon>
        <taxon>Prevotella</taxon>
    </lineage>
</organism>
<reference evidence="1 2" key="1">
    <citation type="submission" date="2020-05" db="EMBL/GenBank/DDBJ databases">
        <title>FDA dAtabase for Regulatory Grade micrObial Sequences (FDA-ARGOS): Supporting development and validation of Infectious Disease Dx tests.</title>
        <authorList>
            <person name="Moreno J."/>
            <person name="Tallon L."/>
            <person name="Sadzewicz L."/>
            <person name="Zhao X."/>
            <person name="Vavikolanu K."/>
            <person name="Mehta A."/>
            <person name="Aluvathingal J."/>
            <person name="Nadendla S."/>
            <person name="Myers T."/>
            <person name="Yan Y."/>
            <person name="Sichtig H."/>
        </authorList>
    </citation>
    <scope>NUCLEOTIDE SEQUENCE [LARGE SCALE GENOMIC DNA]</scope>
    <source>
        <strain evidence="1 2">FDAARGOS_760</strain>
    </source>
</reference>
<protein>
    <submittedName>
        <fullName evidence="1">Uncharacterized protein</fullName>
    </submittedName>
</protein>
<dbReference type="EMBL" id="CP054010">
    <property type="protein sequence ID" value="QKH87917.1"/>
    <property type="molecule type" value="Genomic_DNA"/>
</dbReference>
<dbReference type="RefSeq" id="WP_155812481.1">
    <property type="nucleotide sequence ID" value="NZ_CP054010.1"/>
</dbReference>
<dbReference type="AlphaFoldDB" id="A0A7D4JIH4"/>
<name>A0A7D4JIH4_9BACT</name>
<sequence length="126" mass="14901">MTYKQNKKCPKKIVFCPIVITSFRTSELKFAAEVLSNKREDMVQKAKKQFTAKQKQNMQFSEERFQLLETIHEMIDVELNKRGIKIDQENQVEHEIKPPSIVNESPYNSLCGCFKKWWKSLMRGKT</sequence>
<evidence type="ECO:0000313" key="2">
    <source>
        <dbReference type="Proteomes" id="UP000500843"/>
    </source>
</evidence>
<gene>
    <name evidence="1" type="ORF">FIU21_02705</name>
</gene>
<dbReference type="Proteomes" id="UP000500843">
    <property type="component" value="Chromosome 1"/>
</dbReference>
<accession>A0A7D4JIH4</accession>